<organism evidence="9 10">
    <name type="scientific">Pseudoglutamicibacter albus</name>
    <dbReference type="NCBI Taxonomy" id="98671"/>
    <lineage>
        <taxon>Bacteria</taxon>
        <taxon>Bacillati</taxon>
        <taxon>Actinomycetota</taxon>
        <taxon>Actinomycetes</taxon>
        <taxon>Micrococcales</taxon>
        <taxon>Micrococcaceae</taxon>
        <taxon>Pseudoglutamicibacter</taxon>
    </lineage>
</organism>
<dbReference type="InterPro" id="IPR000515">
    <property type="entry name" value="MetI-like"/>
</dbReference>
<accession>A0ABU1YX07</accession>
<dbReference type="Proteomes" id="UP001180715">
    <property type="component" value="Unassembled WGS sequence"/>
</dbReference>
<dbReference type="Pfam" id="PF00528">
    <property type="entry name" value="BPD_transp_1"/>
    <property type="match status" value="1"/>
</dbReference>
<evidence type="ECO:0000256" key="6">
    <source>
        <dbReference type="ARBA" id="ARBA00023136"/>
    </source>
</evidence>
<dbReference type="PROSITE" id="PS50928">
    <property type="entry name" value="ABC_TM1"/>
    <property type="match status" value="1"/>
</dbReference>
<dbReference type="InterPro" id="IPR050366">
    <property type="entry name" value="BP-dependent_transpt_permease"/>
</dbReference>
<dbReference type="InterPro" id="IPR035906">
    <property type="entry name" value="MetI-like_sf"/>
</dbReference>
<dbReference type="RefSeq" id="WP_310245358.1">
    <property type="nucleotide sequence ID" value="NZ_JAVDXX010000001.1"/>
</dbReference>
<name>A0ABU1YX07_9MICC</name>
<feature type="transmembrane region" description="Helical" evidence="7">
    <location>
        <begin position="7"/>
        <end position="28"/>
    </location>
</feature>
<comment type="subcellular location">
    <subcellularLocation>
        <location evidence="1 7">Cell membrane</location>
        <topology evidence="1 7">Multi-pass membrane protein</topology>
    </subcellularLocation>
</comment>
<feature type="transmembrane region" description="Helical" evidence="7">
    <location>
        <begin position="187"/>
        <end position="212"/>
    </location>
</feature>
<evidence type="ECO:0000313" key="9">
    <source>
        <dbReference type="EMBL" id="MDR7292887.1"/>
    </source>
</evidence>
<feature type="transmembrane region" description="Helical" evidence="7">
    <location>
        <begin position="232"/>
        <end position="258"/>
    </location>
</feature>
<feature type="transmembrane region" description="Helical" evidence="7">
    <location>
        <begin position="135"/>
        <end position="152"/>
    </location>
</feature>
<dbReference type="EMBL" id="JAVDXX010000001">
    <property type="protein sequence ID" value="MDR7292887.1"/>
    <property type="molecule type" value="Genomic_DNA"/>
</dbReference>
<dbReference type="CDD" id="cd06261">
    <property type="entry name" value="TM_PBP2"/>
    <property type="match status" value="1"/>
</dbReference>
<comment type="caution">
    <text evidence="9">The sequence shown here is derived from an EMBL/GenBank/DDBJ whole genome shotgun (WGS) entry which is preliminary data.</text>
</comment>
<evidence type="ECO:0000259" key="8">
    <source>
        <dbReference type="PROSITE" id="PS50928"/>
    </source>
</evidence>
<dbReference type="PANTHER" id="PTHR43386">
    <property type="entry name" value="OLIGOPEPTIDE TRANSPORT SYSTEM PERMEASE PROTEIN APPC"/>
    <property type="match status" value="1"/>
</dbReference>
<keyword evidence="5 7" id="KW-1133">Transmembrane helix</keyword>
<keyword evidence="10" id="KW-1185">Reference proteome</keyword>
<evidence type="ECO:0000313" key="10">
    <source>
        <dbReference type="Proteomes" id="UP001180715"/>
    </source>
</evidence>
<feature type="transmembrane region" description="Helical" evidence="7">
    <location>
        <begin position="62"/>
        <end position="91"/>
    </location>
</feature>
<proteinExistence type="inferred from homology"/>
<reference evidence="9" key="1">
    <citation type="submission" date="2023-07" db="EMBL/GenBank/DDBJ databases">
        <title>Sequencing the genomes of 1000 actinobacteria strains.</title>
        <authorList>
            <person name="Klenk H.-P."/>
        </authorList>
    </citation>
    <scope>NUCLEOTIDE SEQUENCE</scope>
    <source>
        <strain evidence="9">DSM 13068</strain>
    </source>
</reference>
<keyword evidence="2 7" id="KW-0813">Transport</keyword>
<evidence type="ECO:0000256" key="7">
    <source>
        <dbReference type="RuleBase" id="RU363032"/>
    </source>
</evidence>
<dbReference type="SUPFAM" id="SSF161098">
    <property type="entry name" value="MetI-like"/>
    <property type="match status" value="1"/>
</dbReference>
<keyword evidence="6 7" id="KW-0472">Membrane</keyword>
<evidence type="ECO:0000256" key="2">
    <source>
        <dbReference type="ARBA" id="ARBA00022448"/>
    </source>
</evidence>
<sequence>MMRRLPVTLWAGSVLIAMVVLLALWSWLIGAPYDPVAADAGARLQDSSPEHLMGTDRFGRDVFSIILGGAQVALSVGVVAALIALLIGTPLGMWAAIRRGWVQGAVTRSSDVIQAFPSLLLAIVFSAVFGASPMVAAVAIGIGAIPGFVRMVRAVTARILREEYITAARSAGRNWFSIAWRHVLPNLAGLLLVEVAVTFSIAILAESALSYLGLGTPAPEPSWGRMLYEHQVFIEVAPMTLVWPGLAIAISVLGLNLFSEGLRDALHSRRS</sequence>
<evidence type="ECO:0000256" key="5">
    <source>
        <dbReference type="ARBA" id="ARBA00022989"/>
    </source>
</evidence>
<dbReference type="PANTHER" id="PTHR43386:SF25">
    <property type="entry name" value="PEPTIDE ABC TRANSPORTER PERMEASE PROTEIN"/>
    <property type="match status" value="1"/>
</dbReference>
<keyword evidence="3" id="KW-1003">Cell membrane</keyword>
<dbReference type="Gene3D" id="1.10.3720.10">
    <property type="entry name" value="MetI-like"/>
    <property type="match status" value="1"/>
</dbReference>
<keyword evidence="4 7" id="KW-0812">Transmembrane</keyword>
<protein>
    <submittedName>
        <fullName evidence="9">Peptide/nickel transport system permease protein</fullName>
    </submittedName>
</protein>
<gene>
    <name evidence="9" type="ORF">J2S67_000155</name>
</gene>
<evidence type="ECO:0000256" key="4">
    <source>
        <dbReference type="ARBA" id="ARBA00022692"/>
    </source>
</evidence>
<comment type="similarity">
    <text evidence="7">Belongs to the binding-protein-dependent transport system permease family.</text>
</comment>
<evidence type="ECO:0000256" key="1">
    <source>
        <dbReference type="ARBA" id="ARBA00004651"/>
    </source>
</evidence>
<feature type="transmembrane region" description="Helical" evidence="7">
    <location>
        <begin position="112"/>
        <end position="129"/>
    </location>
</feature>
<feature type="domain" description="ABC transmembrane type-1" evidence="8">
    <location>
        <begin position="70"/>
        <end position="259"/>
    </location>
</feature>
<evidence type="ECO:0000256" key="3">
    <source>
        <dbReference type="ARBA" id="ARBA00022475"/>
    </source>
</evidence>